<gene>
    <name evidence="1" type="ORF">C7A17_17780</name>
</gene>
<dbReference type="STRING" id="1001585.MDS_1419"/>
<evidence type="ECO:0008006" key="3">
    <source>
        <dbReference type="Google" id="ProtNLM"/>
    </source>
</evidence>
<dbReference type="EMBL" id="CP027657">
    <property type="protein sequence ID" value="AVO54533.1"/>
    <property type="molecule type" value="Genomic_DNA"/>
</dbReference>
<dbReference type="Gene3D" id="1.10.10.1150">
    <property type="entry name" value="Coenzyme PQQ synthesis protein D (PqqD)"/>
    <property type="match status" value="1"/>
</dbReference>
<protein>
    <recommendedName>
        <fullName evidence="3">PqqD family protein</fullName>
    </recommendedName>
</protein>
<proteinExistence type="predicted"/>
<dbReference type="Pfam" id="PF05402">
    <property type="entry name" value="PqqD"/>
    <property type="match status" value="1"/>
</dbReference>
<sequence>MPHLAANSHVIRSPELIATEMDGDIVMMHVRSGQYFGISGVGPRLWALLERPMTIEQMTNTIVSEYKVDEQTCRGDILIFVQALLDQGAAQII</sequence>
<organism evidence="1 2">
    <name type="scientific">Ectopseudomonas mendocina</name>
    <name type="common">Pseudomonas mendocina</name>
    <dbReference type="NCBI Taxonomy" id="300"/>
    <lineage>
        <taxon>Bacteria</taxon>
        <taxon>Pseudomonadati</taxon>
        <taxon>Pseudomonadota</taxon>
        <taxon>Gammaproteobacteria</taxon>
        <taxon>Pseudomonadales</taxon>
        <taxon>Pseudomonadaceae</taxon>
        <taxon>Ectopseudomonas</taxon>
    </lineage>
</organism>
<name>A0A2R3QS16_ECTME</name>
<accession>A0A2R3QS16</accession>
<dbReference type="AlphaFoldDB" id="A0A2R3QS16"/>
<dbReference type="RefSeq" id="WP_106739265.1">
    <property type="nucleotide sequence ID" value="NZ_CP027657.1"/>
</dbReference>
<dbReference type="OrthoDB" id="9800554at2"/>
<reference evidence="1 2" key="1">
    <citation type="submission" date="2018-03" db="EMBL/GenBank/DDBJ databases">
        <title>Complete genome sequence and methylome analysis of Pseudomonas mendocina NEB 698.</title>
        <authorList>
            <person name="Morgan R.D."/>
        </authorList>
    </citation>
    <scope>NUCLEOTIDE SEQUENCE [LARGE SCALE GENOMIC DNA]</scope>
    <source>
        <strain evidence="1 2">NEB698</strain>
    </source>
</reference>
<evidence type="ECO:0000313" key="1">
    <source>
        <dbReference type="EMBL" id="AVO54533.1"/>
    </source>
</evidence>
<dbReference type="InterPro" id="IPR008792">
    <property type="entry name" value="PQQD"/>
</dbReference>
<evidence type="ECO:0000313" key="2">
    <source>
        <dbReference type="Proteomes" id="UP000238327"/>
    </source>
</evidence>
<dbReference type="Proteomes" id="UP000238327">
    <property type="component" value="Chromosome"/>
</dbReference>
<dbReference type="InterPro" id="IPR041881">
    <property type="entry name" value="PqqD_sf"/>
</dbReference>